<evidence type="ECO:0000313" key="3">
    <source>
        <dbReference type="EMBL" id="GGC00573.1"/>
    </source>
</evidence>
<feature type="domain" description="Activator of Hsp90 ATPase homologue 1/2-like C-terminal" evidence="2">
    <location>
        <begin position="16"/>
        <end position="147"/>
    </location>
</feature>
<comment type="similarity">
    <text evidence="1">Belongs to the AHA1 family.</text>
</comment>
<organism evidence="3 4">
    <name type="scientific">Marinobacterium zhoushanense</name>
    <dbReference type="NCBI Taxonomy" id="1679163"/>
    <lineage>
        <taxon>Bacteria</taxon>
        <taxon>Pseudomonadati</taxon>
        <taxon>Pseudomonadota</taxon>
        <taxon>Gammaproteobacteria</taxon>
        <taxon>Oceanospirillales</taxon>
        <taxon>Oceanospirillaceae</taxon>
        <taxon>Marinobacterium</taxon>
    </lineage>
</organism>
<keyword evidence="4" id="KW-1185">Reference proteome</keyword>
<evidence type="ECO:0000313" key="4">
    <source>
        <dbReference type="Proteomes" id="UP000629025"/>
    </source>
</evidence>
<dbReference type="Proteomes" id="UP000629025">
    <property type="component" value="Unassembled WGS sequence"/>
</dbReference>
<dbReference type="InterPro" id="IPR023393">
    <property type="entry name" value="START-like_dom_sf"/>
</dbReference>
<dbReference type="RefSeq" id="WP_188749486.1">
    <property type="nucleotide sequence ID" value="NZ_BMIJ01000006.1"/>
</dbReference>
<reference evidence="4" key="1">
    <citation type="journal article" date="2019" name="Int. J. Syst. Evol. Microbiol.">
        <title>The Global Catalogue of Microorganisms (GCM) 10K type strain sequencing project: providing services to taxonomists for standard genome sequencing and annotation.</title>
        <authorList>
            <consortium name="The Broad Institute Genomics Platform"/>
            <consortium name="The Broad Institute Genome Sequencing Center for Infectious Disease"/>
            <person name="Wu L."/>
            <person name="Ma J."/>
        </authorList>
    </citation>
    <scope>NUCLEOTIDE SEQUENCE [LARGE SCALE GENOMIC DNA]</scope>
    <source>
        <strain evidence="4">CGMCC 1.15341</strain>
    </source>
</reference>
<comment type="caution">
    <text evidence="3">The sequence shown here is derived from an EMBL/GenBank/DDBJ whole genome shotgun (WGS) entry which is preliminary data.</text>
</comment>
<protein>
    <submittedName>
        <fullName evidence="3">Activator of HSP90 ATPase</fullName>
    </submittedName>
</protein>
<evidence type="ECO:0000256" key="1">
    <source>
        <dbReference type="ARBA" id="ARBA00006817"/>
    </source>
</evidence>
<dbReference type="SUPFAM" id="SSF55961">
    <property type="entry name" value="Bet v1-like"/>
    <property type="match status" value="1"/>
</dbReference>
<accession>A0ABQ1KML8</accession>
<proteinExistence type="inferred from homology"/>
<sequence length="151" mass="17187">MPEAPYQLSISRYIAASPETVWQVMTQRLQEWWCPKPWRVQIDAIEWRPGGAFNTTMLGPDGERFSGKGVLLEVTPGERFVFTDALDSQWNPQQAFMVGCFEIQSEGEGTRYTASSRHWCREDMEKHQSMGFTEGWTAVAEQLAAMAESTT</sequence>
<evidence type="ECO:0000259" key="2">
    <source>
        <dbReference type="Pfam" id="PF08327"/>
    </source>
</evidence>
<name>A0ABQ1KML8_9GAMM</name>
<gene>
    <name evidence="3" type="ORF">GCM10011352_28410</name>
</gene>
<dbReference type="Pfam" id="PF08327">
    <property type="entry name" value="AHSA1"/>
    <property type="match status" value="1"/>
</dbReference>
<dbReference type="EMBL" id="BMIJ01000006">
    <property type="protein sequence ID" value="GGC00573.1"/>
    <property type="molecule type" value="Genomic_DNA"/>
</dbReference>
<dbReference type="InterPro" id="IPR013538">
    <property type="entry name" value="ASHA1/2-like_C"/>
</dbReference>
<dbReference type="Gene3D" id="3.30.530.20">
    <property type="match status" value="1"/>
</dbReference>